<sequence>GYEGNHGGQGYGERNTEGENVLRMAAHNLVVVNTYFKKQERYLVTYRSGNTQSQIGYILVKRQFLKRVKNCKVILGECLTGQHRLLVMDYKTERAKKNKAKLETERKIKWWCLKDRKEKFTEQVADNWEGTASEMWNKMARGILTVAEGTLGISKGGRLQEKETWWWNEDVQEVTDKKIKFKRWQKTRQKENLDEYVIVKRQTKRVVAKAKAMAYAELYQKLDSREGEKMVYRI</sequence>
<dbReference type="InterPro" id="IPR036691">
    <property type="entry name" value="Endo/exonu/phosph_ase_sf"/>
</dbReference>
<dbReference type="InterPro" id="IPR027124">
    <property type="entry name" value="Swc5/CFDP1/2"/>
</dbReference>
<protein>
    <submittedName>
        <fullName evidence="1">Uncharacterized protein</fullName>
    </submittedName>
</protein>
<organism evidence="1 2">
    <name type="scientific">Latimeria chalumnae</name>
    <name type="common">Coelacanth</name>
    <dbReference type="NCBI Taxonomy" id="7897"/>
    <lineage>
        <taxon>Eukaryota</taxon>
        <taxon>Metazoa</taxon>
        <taxon>Chordata</taxon>
        <taxon>Craniata</taxon>
        <taxon>Vertebrata</taxon>
        <taxon>Euteleostomi</taxon>
        <taxon>Coelacanthiformes</taxon>
        <taxon>Coelacanthidae</taxon>
        <taxon>Latimeria</taxon>
    </lineage>
</organism>
<reference evidence="1" key="2">
    <citation type="submission" date="2025-08" db="UniProtKB">
        <authorList>
            <consortium name="Ensembl"/>
        </authorList>
    </citation>
    <scope>IDENTIFICATION</scope>
</reference>
<reference evidence="1" key="3">
    <citation type="submission" date="2025-09" db="UniProtKB">
        <authorList>
            <consortium name="Ensembl"/>
        </authorList>
    </citation>
    <scope>IDENTIFICATION</scope>
</reference>
<evidence type="ECO:0000313" key="2">
    <source>
        <dbReference type="Proteomes" id="UP000008672"/>
    </source>
</evidence>
<evidence type="ECO:0000313" key="1">
    <source>
        <dbReference type="Ensembl" id="ENSLACP00000007410.1"/>
    </source>
</evidence>
<dbReference type="STRING" id="7897.ENSLACP00000007410"/>
<dbReference type="AlphaFoldDB" id="H3ACN9"/>
<dbReference type="InParanoid" id="H3ACN9"/>
<dbReference type="PANTHER" id="PTHR23227:SF83">
    <property type="entry name" value="ENDONUCLEASE_EXONUCLEASE_PHOSPHATASE DOMAIN-CONTAINING PROTEIN"/>
    <property type="match status" value="1"/>
</dbReference>
<name>H3ACN9_LATCH</name>
<dbReference type="OMA" id="MSHIQEE"/>
<dbReference type="Gene3D" id="3.60.10.10">
    <property type="entry name" value="Endonuclease/exonuclease/phosphatase"/>
    <property type="match status" value="1"/>
</dbReference>
<accession>H3ACN9</accession>
<dbReference type="PANTHER" id="PTHR23227">
    <property type="entry name" value="BUCENTAUR RELATED"/>
    <property type="match status" value="1"/>
</dbReference>
<dbReference type="Proteomes" id="UP000008672">
    <property type="component" value="Unassembled WGS sequence"/>
</dbReference>
<dbReference type="EMBL" id="AFYH01103836">
    <property type="status" value="NOT_ANNOTATED_CDS"/>
    <property type="molecule type" value="Genomic_DNA"/>
</dbReference>
<dbReference type="GeneTree" id="ENSGT00740000115773"/>
<proteinExistence type="predicted"/>
<keyword evidence="2" id="KW-1185">Reference proteome</keyword>
<dbReference type="Ensembl" id="ENSLACT00000007471.1">
    <property type="protein sequence ID" value="ENSLACP00000007410.1"/>
    <property type="gene ID" value="ENSLACG00000006569.1"/>
</dbReference>
<dbReference type="HOGENOM" id="CLU_000680_8_1_1"/>
<dbReference type="eggNOG" id="KOG1075">
    <property type="taxonomic scope" value="Eukaryota"/>
</dbReference>
<reference evidence="2" key="1">
    <citation type="submission" date="2011-08" db="EMBL/GenBank/DDBJ databases">
        <title>The draft genome of Latimeria chalumnae.</title>
        <authorList>
            <person name="Di Palma F."/>
            <person name="Alfoldi J."/>
            <person name="Johnson J."/>
            <person name="Berlin A."/>
            <person name="Gnerre S."/>
            <person name="Jaffe D."/>
            <person name="MacCallum I."/>
            <person name="Young S."/>
            <person name="Walker B.J."/>
            <person name="Lander E."/>
            <person name="Lindblad-Toh K."/>
        </authorList>
    </citation>
    <scope>NUCLEOTIDE SEQUENCE [LARGE SCALE GENOMIC DNA]</scope>
    <source>
        <strain evidence="2">Wild caught</strain>
    </source>
</reference>